<reference evidence="1" key="1">
    <citation type="journal article" date="2020" name="Nat. Commun.">
        <title>Large-scale genome sequencing of mycorrhizal fungi provides insights into the early evolution of symbiotic traits.</title>
        <authorList>
            <person name="Miyauchi S."/>
            <person name="Kiss E."/>
            <person name="Kuo A."/>
            <person name="Drula E."/>
            <person name="Kohler A."/>
            <person name="Sanchez-Garcia M."/>
            <person name="Morin E."/>
            <person name="Andreopoulos B."/>
            <person name="Barry K.W."/>
            <person name="Bonito G."/>
            <person name="Buee M."/>
            <person name="Carver A."/>
            <person name="Chen C."/>
            <person name="Cichocki N."/>
            <person name="Clum A."/>
            <person name="Culley D."/>
            <person name="Crous P.W."/>
            <person name="Fauchery L."/>
            <person name="Girlanda M."/>
            <person name="Hayes R.D."/>
            <person name="Keri Z."/>
            <person name="LaButti K."/>
            <person name="Lipzen A."/>
            <person name="Lombard V."/>
            <person name="Magnuson J."/>
            <person name="Maillard F."/>
            <person name="Murat C."/>
            <person name="Nolan M."/>
            <person name="Ohm R.A."/>
            <person name="Pangilinan J."/>
            <person name="Pereira M.F."/>
            <person name="Perotto S."/>
            <person name="Peter M."/>
            <person name="Pfister S."/>
            <person name="Riley R."/>
            <person name="Sitrit Y."/>
            <person name="Stielow J.B."/>
            <person name="Szollosi G."/>
            <person name="Zifcakova L."/>
            <person name="Stursova M."/>
            <person name="Spatafora J.W."/>
            <person name="Tedersoo L."/>
            <person name="Vaario L.M."/>
            <person name="Yamada A."/>
            <person name="Yan M."/>
            <person name="Wang P."/>
            <person name="Xu J."/>
            <person name="Bruns T."/>
            <person name="Baldrian P."/>
            <person name="Vilgalys R."/>
            <person name="Dunand C."/>
            <person name="Henrissat B."/>
            <person name="Grigoriev I.V."/>
            <person name="Hibbett D."/>
            <person name="Nagy L.G."/>
            <person name="Martin F.M."/>
        </authorList>
    </citation>
    <scope>NUCLEOTIDE SEQUENCE</scope>
    <source>
        <strain evidence="1">UP504</strain>
    </source>
</reference>
<comment type="caution">
    <text evidence="1">The sequence shown here is derived from an EMBL/GenBank/DDBJ whole genome shotgun (WGS) entry which is preliminary data.</text>
</comment>
<dbReference type="Proteomes" id="UP000886523">
    <property type="component" value="Unassembled WGS sequence"/>
</dbReference>
<dbReference type="EMBL" id="MU129019">
    <property type="protein sequence ID" value="KAF9510283.1"/>
    <property type="molecule type" value="Genomic_DNA"/>
</dbReference>
<keyword evidence="2" id="KW-1185">Reference proteome</keyword>
<evidence type="ECO:0000313" key="2">
    <source>
        <dbReference type="Proteomes" id="UP000886523"/>
    </source>
</evidence>
<protein>
    <submittedName>
        <fullName evidence="1">Uncharacterized protein</fullName>
    </submittedName>
</protein>
<evidence type="ECO:0000313" key="1">
    <source>
        <dbReference type="EMBL" id="KAF9510283.1"/>
    </source>
</evidence>
<sequence length="118" mass="13169">MGLERIQPPTLDDRDPETCLLPLLALVPQIVIARGGSKTKRGAGVEERLRVALDMEKNGDRRGLIHGFTDIVYNHTGREVNGLIMIPTRIGRRTRMMPSIRVLRSFGYSGVVQSIHIP</sequence>
<proteinExistence type="predicted"/>
<dbReference type="AlphaFoldDB" id="A0A9P6AQR0"/>
<name>A0A9P6AQR0_9AGAM</name>
<gene>
    <name evidence="1" type="ORF">BS47DRAFT_1348205</name>
</gene>
<organism evidence="1 2">
    <name type="scientific">Hydnum rufescens UP504</name>
    <dbReference type="NCBI Taxonomy" id="1448309"/>
    <lineage>
        <taxon>Eukaryota</taxon>
        <taxon>Fungi</taxon>
        <taxon>Dikarya</taxon>
        <taxon>Basidiomycota</taxon>
        <taxon>Agaricomycotina</taxon>
        <taxon>Agaricomycetes</taxon>
        <taxon>Cantharellales</taxon>
        <taxon>Hydnaceae</taxon>
        <taxon>Hydnum</taxon>
    </lineage>
</organism>
<accession>A0A9P6AQR0</accession>